<proteinExistence type="predicted"/>
<sequence>MLPPPIKKAPLLDMSGNVILLHIDNIVPQWDTYTFVLDIKKPGRKQFVVRVSRDPIEKVNVETQTEHLGLPNLKDMADTATQTEPKILAIKSGEQKQIILKLEDEEISLKTEANFISCPTDPCVLLTHPPGSRGNLEKYLVHPFEHSAIQEQSAAGRAAAAEMKERQEERIRKRIRYEY</sequence>
<comment type="caution">
    <text evidence="1">The sequence shown here is derived from an EMBL/GenBank/DDBJ whole genome shotgun (WGS) entry which is preliminary data.</text>
</comment>
<gene>
    <name evidence="1" type="ORF">JVT61DRAFT_2904</name>
</gene>
<name>A0A8I2YQK0_9AGAM</name>
<organism evidence="1 2">
    <name type="scientific">Boletus reticuloceps</name>
    <dbReference type="NCBI Taxonomy" id="495285"/>
    <lineage>
        <taxon>Eukaryota</taxon>
        <taxon>Fungi</taxon>
        <taxon>Dikarya</taxon>
        <taxon>Basidiomycota</taxon>
        <taxon>Agaricomycotina</taxon>
        <taxon>Agaricomycetes</taxon>
        <taxon>Agaricomycetidae</taxon>
        <taxon>Boletales</taxon>
        <taxon>Boletineae</taxon>
        <taxon>Boletaceae</taxon>
        <taxon>Boletoideae</taxon>
        <taxon>Boletus</taxon>
    </lineage>
</organism>
<accession>A0A8I2YQK0</accession>
<reference evidence="1" key="1">
    <citation type="submission" date="2021-03" db="EMBL/GenBank/DDBJ databases">
        <title>Evolutionary innovations through gain and loss of genes in the ectomycorrhizal Boletales.</title>
        <authorList>
            <person name="Wu G."/>
            <person name="Miyauchi S."/>
            <person name="Morin E."/>
            <person name="Yang Z.-L."/>
            <person name="Xu J."/>
            <person name="Martin F.M."/>
        </authorList>
    </citation>
    <scope>NUCLEOTIDE SEQUENCE</scope>
    <source>
        <strain evidence="1">BR01</strain>
    </source>
</reference>
<evidence type="ECO:0000313" key="2">
    <source>
        <dbReference type="Proteomes" id="UP000683000"/>
    </source>
</evidence>
<dbReference type="Proteomes" id="UP000683000">
    <property type="component" value="Unassembled WGS sequence"/>
</dbReference>
<dbReference type="OrthoDB" id="2674194at2759"/>
<protein>
    <submittedName>
        <fullName evidence="1">Uncharacterized protein</fullName>
    </submittedName>
</protein>
<dbReference type="AlphaFoldDB" id="A0A8I2YQK0"/>
<dbReference type="EMBL" id="JAGFBS010000013">
    <property type="protein sequence ID" value="KAG6376017.1"/>
    <property type="molecule type" value="Genomic_DNA"/>
</dbReference>
<keyword evidence="2" id="KW-1185">Reference proteome</keyword>
<evidence type="ECO:0000313" key="1">
    <source>
        <dbReference type="EMBL" id="KAG6376017.1"/>
    </source>
</evidence>